<proteinExistence type="predicted"/>
<dbReference type="AlphaFoldDB" id="A0A2A9HEQ5"/>
<evidence type="ECO:0000313" key="2">
    <source>
        <dbReference type="Proteomes" id="UP000223071"/>
    </source>
</evidence>
<keyword evidence="2" id="KW-1185">Reference proteome</keyword>
<organism evidence="1 2">
    <name type="scientific">Tepidiforma thermophila (strain KCTC 52669 / CGMCC 1.13589 / G233)</name>
    <dbReference type="NCBI Taxonomy" id="2761530"/>
    <lineage>
        <taxon>Bacteria</taxon>
        <taxon>Bacillati</taxon>
        <taxon>Chloroflexota</taxon>
        <taxon>Tepidiformia</taxon>
        <taxon>Tepidiformales</taxon>
        <taxon>Tepidiformaceae</taxon>
        <taxon>Tepidiforma</taxon>
    </lineage>
</organism>
<sequence>MPAPGALAWLDEPPAPADLAGALAAAGSATPADVDALLDALDAARAALEALAREAFTRAPVSRSTAAFHSALPDLRPFVLYRLPGLLREAGVYTAAELRALAVDAPPAWIAREATRQLAILAAVRAAVRRLEAGDLAPAEFPAAIRTAARQAAAVQPLPVSPIHPEDQR</sequence>
<name>A0A2A9HEQ5_TEPT2</name>
<dbReference type="EMBL" id="PDJQ01000001">
    <property type="protein sequence ID" value="PFG73621.1"/>
    <property type="molecule type" value="Genomic_DNA"/>
</dbReference>
<protein>
    <submittedName>
        <fullName evidence="1">Uncharacterized protein</fullName>
    </submittedName>
</protein>
<dbReference type="Proteomes" id="UP000223071">
    <property type="component" value="Unassembled WGS sequence"/>
</dbReference>
<evidence type="ECO:0000313" key="1">
    <source>
        <dbReference type="EMBL" id="PFG73621.1"/>
    </source>
</evidence>
<comment type="caution">
    <text evidence="1">The sequence shown here is derived from an EMBL/GenBank/DDBJ whole genome shotgun (WGS) entry which is preliminary data.</text>
</comment>
<gene>
    <name evidence="1" type="ORF">A9A59_0823</name>
</gene>
<reference evidence="1 2" key="1">
    <citation type="submission" date="2017-09" db="EMBL/GenBank/DDBJ databases">
        <title>Sequencing the genomes of two abundant thermophiles in Great Basin hot springs: Thermocrinis jamiesonii and novel Chloroflexi Thermoflexus hugenholtzii.</title>
        <authorList>
            <person name="Hedlund B."/>
        </authorList>
    </citation>
    <scope>NUCLEOTIDE SEQUENCE [LARGE SCALE GENOMIC DNA]</scope>
    <source>
        <strain evidence="1 2">G233</strain>
    </source>
</reference>
<accession>A0A2A9HEQ5</accession>
<dbReference type="RefSeq" id="WP_098503068.1">
    <property type="nucleotide sequence ID" value="NZ_PDJQ01000001.1"/>
</dbReference>